<dbReference type="AlphaFoldDB" id="A0A4Y2AV58"/>
<dbReference type="Proteomes" id="UP000499080">
    <property type="component" value="Unassembled WGS sequence"/>
</dbReference>
<evidence type="ECO:0000313" key="2">
    <source>
        <dbReference type="Proteomes" id="UP000499080"/>
    </source>
</evidence>
<protein>
    <submittedName>
        <fullName evidence="1">Uncharacterized protein</fullName>
    </submittedName>
</protein>
<dbReference type="EMBL" id="BGPR01000031">
    <property type="protein sequence ID" value="GBL83159.1"/>
    <property type="molecule type" value="Genomic_DNA"/>
</dbReference>
<gene>
    <name evidence="1" type="ORF">AVEN_165366_1</name>
</gene>
<organism evidence="1 2">
    <name type="scientific">Araneus ventricosus</name>
    <name type="common">Orbweaver spider</name>
    <name type="synonym">Epeira ventricosa</name>
    <dbReference type="NCBI Taxonomy" id="182803"/>
    <lineage>
        <taxon>Eukaryota</taxon>
        <taxon>Metazoa</taxon>
        <taxon>Ecdysozoa</taxon>
        <taxon>Arthropoda</taxon>
        <taxon>Chelicerata</taxon>
        <taxon>Arachnida</taxon>
        <taxon>Araneae</taxon>
        <taxon>Araneomorphae</taxon>
        <taxon>Entelegynae</taxon>
        <taxon>Araneoidea</taxon>
        <taxon>Araneidae</taxon>
        <taxon>Araneus</taxon>
    </lineage>
</organism>
<proteinExistence type="predicted"/>
<keyword evidence="2" id="KW-1185">Reference proteome</keyword>
<sequence length="118" mass="13339">MVWRPHECPDLTTVAHPATRDKTNKQTKKEHEQNYKLLEITRSAGKNDTILLLHLLIFLTRAEVDSSRGCMGCQESPATCHLVMQYVKNSLRTPSTFATPGKITFVPQLQHHIACKGE</sequence>
<reference evidence="1 2" key="1">
    <citation type="journal article" date="2019" name="Sci. Rep.">
        <title>Orb-weaving spider Araneus ventricosus genome elucidates the spidroin gene catalogue.</title>
        <authorList>
            <person name="Kono N."/>
            <person name="Nakamura H."/>
            <person name="Ohtoshi R."/>
            <person name="Moran D.A.P."/>
            <person name="Shinohara A."/>
            <person name="Yoshida Y."/>
            <person name="Fujiwara M."/>
            <person name="Mori M."/>
            <person name="Tomita M."/>
            <person name="Arakawa K."/>
        </authorList>
    </citation>
    <scope>NUCLEOTIDE SEQUENCE [LARGE SCALE GENOMIC DNA]</scope>
</reference>
<name>A0A4Y2AV58_ARAVE</name>
<comment type="caution">
    <text evidence="1">The sequence shown here is derived from an EMBL/GenBank/DDBJ whole genome shotgun (WGS) entry which is preliminary data.</text>
</comment>
<evidence type="ECO:0000313" key="1">
    <source>
        <dbReference type="EMBL" id="GBL83159.1"/>
    </source>
</evidence>
<accession>A0A4Y2AV58</accession>